<dbReference type="GO" id="GO:0003677">
    <property type="term" value="F:DNA binding"/>
    <property type="evidence" value="ECO:0007669"/>
    <property type="project" value="UniProtKB-UniRule"/>
</dbReference>
<name>A0A099I4G3_CLOIN</name>
<keyword evidence="1 2" id="KW-0238">DNA-binding</keyword>
<organism evidence="4 5">
    <name type="scientific">Clostridium innocuum</name>
    <dbReference type="NCBI Taxonomy" id="1522"/>
    <lineage>
        <taxon>Bacteria</taxon>
        <taxon>Bacillati</taxon>
        <taxon>Bacillota</taxon>
        <taxon>Clostridia</taxon>
        <taxon>Eubacteriales</taxon>
        <taxon>Clostridiaceae</taxon>
        <taxon>Clostridium</taxon>
    </lineage>
</organism>
<dbReference type="PROSITE" id="PS50977">
    <property type="entry name" value="HTH_TETR_2"/>
    <property type="match status" value="1"/>
</dbReference>
<evidence type="ECO:0000256" key="1">
    <source>
        <dbReference type="ARBA" id="ARBA00023125"/>
    </source>
</evidence>
<protein>
    <submittedName>
        <fullName evidence="4">TetR family transcriptional regulator</fullName>
    </submittedName>
</protein>
<dbReference type="SUPFAM" id="SSF46689">
    <property type="entry name" value="Homeodomain-like"/>
    <property type="match status" value="1"/>
</dbReference>
<dbReference type="InterPro" id="IPR001647">
    <property type="entry name" value="HTH_TetR"/>
</dbReference>
<feature type="DNA-binding region" description="H-T-H motif" evidence="2">
    <location>
        <begin position="37"/>
        <end position="56"/>
    </location>
</feature>
<feature type="domain" description="HTH tetR-type" evidence="3">
    <location>
        <begin position="14"/>
        <end position="74"/>
    </location>
</feature>
<dbReference type="Gene3D" id="1.10.357.10">
    <property type="entry name" value="Tetracycline Repressor, domain 2"/>
    <property type="match status" value="1"/>
</dbReference>
<accession>A0A099I4G3</accession>
<proteinExistence type="predicted"/>
<sequence>MKEKEMRRRPNQTEKTRRKIVEAIHVSMKEADLSDITIRSVCKKAGVSIGTFYLYFSCKEAALLYGYRQADEQFLALPLEEDAWGSIRKIMTCYLKMVTLEDMHAVRQIYICHIKYHDTYFFDEQRPIFQLLAAEVGKLVSETAVKDVTWGLLTTARGLIYHACCLKNEQIALDWHEKQLEELMDYLSYRVQKLQKGNT</sequence>
<dbReference type="EMBL" id="JQIF01000052">
    <property type="protein sequence ID" value="KGJ52839.1"/>
    <property type="molecule type" value="Genomic_DNA"/>
</dbReference>
<comment type="caution">
    <text evidence="4">The sequence shown here is derived from an EMBL/GenBank/DDBJ whole genome shotgun (WGS) entry which is preliminary data.</text>
</comment>
<dbReference type="Pfam" id="PF00440">
    <property type="entry name" value="TetR_N"/>
    <property type="match status" value="1"/>
</dbReference>
<evidence type="ECO:0000256" key="2">
    <source>
        <dbReference type="PROSITE-ProRule" id="PRU00335"/>
    </source>
</evidence>
<evidence type="ECO:0000313" key="4">
    <source>
        <dbReference type="EMBL" id="KGJ52839.1"/>
    </source>
</evidence>
<evidence type="ECO:0000313" key="5">
    <source>
        <dbReference type="Proteomes" id="UP000030008"/>
    </source>
</evidence>
<dbReference type="InterPro" id="IPR009057">
    <property type="entry name" value="Homeodomain-like_sf"/>
</dbReference>
<reference evidence="4 5" key="1">
    <citation type="submission" date="2014-08" db="EMBL/GenBank/DDBJ databases">
        <title>Clostridium innocuum, an unnegligible vancomycin-resistant pathogen causing extra-intestinal infections.</title>
        <authorList>
            <person name="Feng Y."/>
            <person name="Chiu C.-H."/>
        </authorList>
    </citation>
    <scope>NUCLEOTIDE SEQUENCE [LARGE SCALE GENOMIC DNA]</scope>
    <source>
        <strain evidence="4 5">AN88</strain>
    </source>
</reference>
<dbReference type="RefSeq" id="WP_044905783.1">
    <property type="nucleotide sequence ID" value="NZ_JQIF01000052.1"/>
</dbReference>
<dbReference type="AlphaFoldDB" id="A0A099I4G3"/>
<dbReference type="Proteomes" id="UP000030008">
    <property type="component" value="Unassembled WGS sequence"/>
</dbReference>
<gene>
    <name evidence="4" type="ORF">CIAN88_12670</name>
</gene>
<evidence type="ECO:0000259" key="3">
    <source>
        <dbReference type="PROSITE" id="PS50977"/>
    </source>
</evidence>